<dbReference type="Pfam" id="PF13489">
    <property type="entry name" value="Methyltransf_23"/>
    <property type="match status" value="1"/>
</dbReference>
<dbReference type="InterPro" id="IPR029063">
    <property type="entry name" value="SAM-dependent_MTases_sf"/>
</dbReference>
<name>A0A0G0T7V3_9BACT</name>
<protein>
    <recommendedName>
        <fullName evidence="3">Methyltransferase type 11</fullName>
    </recommendedName>
</protein>
<evidence type="ECO:0000313" key="1">
    <source>
        <dbReference type="EMBL" id="KKR70866.1"/>
    </source>
</evidence>
<gene>
    <name evidence="1" type="ORF">UU12_C0015G0002</name>
</gene>
<accession>A0A0G0T7V3</accession>
<dbReference type="CDD" id="cd02440">
    <property type="entry name" value="AdoMet_MTases"/>
    <property type="match status" value="1"/>
</dbReference>
<proteinExistence type="predicted"/>
<reference evidence="1 2" key="1">
    <citation type="journal article" date="2015" name="Nature">
        <title>rRNA introns, odd ribosomes, and small enigmatic genomes across a large radiation of phyla.</title>
        <authorList>
            <person name="Brown C.T."/>
            <person name="Hug L.A."/>
            <person name="Thomas B.C."/>
            <person name="Sharon I."/>
            <person name="Castelle C.J."/>
            <person name="Singh A."/>
            <person name="Wilkins M.J."/>
            <person name="Williams K.H."/>
            <person name="Banfield J.F."/>
        </authorList>
    </citation>
    <scope>NUCLEOTIDE SEQUENCE [LARGE SCALE GENOMIC DNA]</scope>
</reference>
<dbReference type="Proteomes" id="UP000034562">
    <property type="component" value="Unassembled WGS sequence"/>
</dbReference>
<dbReference type="PANTHER" id="PTHR43861">
    <property type="entry name" value="TRANS-ACONITATE 2-METHYLTRANSFERASE-RELATED"/>
    <property type="match status" value="1"/>
</dbReference>
<comment type="caution">
    <text evidence="1">The sequence shown here is derived from an EMBL/GenBank/DDBJ whole genome shotgun (WGS) entry which is preliminary data.</text>
</comment>
<evidence type="ECO:0008006" key="3">
    <source>
        <dbReference type="Google" id="ProtNLM"/>
    </source>
</evidence>
<dbReference type="Gene3D" id="3.40.50.150">
    <property type="entry name" value="Vaccinia Virus protein VP39"/>
    <property type="match status" value="1"/>
</dbReference>
<evidence type="ECO:0000313" key="2">
    <source>
        <dbReference type="Proteomes" id="UP000034562"/>
    </source>
</evidence>
<sequence>MDRIDDDLRTQMELQEITRLKKYIPKKGNVLDVGCGLGEFLSLFDHGWDKYGIEISQYAIRKAKKRGVKFTIPNKADNFDLVIFRGTIQHLDKPFSEIQKRIKQLKPGGFMVFLATPNTGGLYYRIFQDLPFLDPKRNFLIPSDKMFIHILENLGLKVKKIHYPYKETPYAHPLKDFFFFALRLFGIANKKHAFPKNMMEVYAQKP</sequence>
<dbReference type="AlphaFoldDB" id="A0A0G0T7V3"/>
<dbReference type="EMBL" id="LBZK01000015">
    <property type="protein sequence ID" value="KKR70866.1"/>
    <property type="molecule type" value="Genomic_DNA"/>
</dbReference>
<dbReference type="STRING" id="1618563.UU12_C0015G0002"/>
<organism evidence="1 2">
    <name type="scientific">Candidatus Woesebacteria bacterium GW2011_GWA2_40_7b</name>
    <dbReference type="NCBI Taxonomy" id="1618563"/>
    <lineage>
        <taxon>Bacteria</taxon>
        <taxon>Candidatus Woeseibacteriota</taxon>
    </lineage>
</organism>
<dbReference type="SUPFAM" id="SSF53335">
    <property type="entry name" value="S-adenosyl-L-methionine-dependent methyltransferases"/>
    <property type="match status" value="1"/>
</dbReference>